<keyword evidence="6" id="KW-1278">Translocase</keyword>
<dbReference type="InterPro" id="IPR003593">
    <property type="entry name" value="AAA+_ATPase"/>
</dbReference>
<sequence>MIRLENVAKTYQTPAGPYQALAPVSLEVREGDVYGIIGYSGAGKSTLLRIMNLLERPTAGRVFVEGKDLTALSPRALREARHAIGMIFQHFHLFSNRTVAENVEFALEIAKAEKGDREKRVRELLEWVGLEDKADSYPSQLSGGQKQRVAIARALANRPRILLCDEPTSALDPRTTQSILSLIRDINQTWKVTVVIVTHEMDVVKQLCHKAAVLENGHLVEELPIRHARTAPASALGKLLFQEAPERLYPTEVLNG</sequence>
<keyword evidence="7" id="KW-0029">Amino-acid transport</keyword>
<dbReference type="EMBL" id="JAPYYP010000045">
    <property type="protein sequence ID" value="MDA5110825.1"/>
    <property type="molecule type" value="Genomic_DNA"/>
</dbReference>
<organism evidence="10 11">
    <name type="scientific">Brevibacillus thermoruber</name>
    <dbReference type="NCBI Taxonomy" id="33942"/>
    <lineage>
        <taxon>Bacteria</taxon>
        <taxon>Bacillati</taxon>
        <taxon>Bacillota</taxon>
        <taxon>Bacilli</taxon>
        <taxon>Bacillales</taxon>
        <taxon>Paenibacillaceae</taxon>
        <taxon>Brevibacillus</taxon>
    </lineage>
</organism>
<proteinExistence type="inferred from homology"/>
<name>A0A9X3Z5P0_9BACL</name>
<dbReference type="InterPro" id="IPR017871">
    <property type="entry name" value="ABC_transporter-like_CS"/>
</dbReference>
<evidence type="ECO:0000256" key="1">
    <source>
        <dbReference type="ARBA" id="ARBA00005417"/>
    </source>
</evidence>
<protein>
    <submittedName>
        <fullName evidence="10">ATP-binding cassette domain-containing protein</fullName>
    </submittedName>
</protein>
<evidence type="ECO:0000256" key="7">
    <source>
        <dbReference type="ARBA" id="ARBA00022970"/>
    </source>
</evidence>
<keyword evidence="8" id="KW-0472">Membrane</keyword>
<dbReference type="PANTHER" id="PTHR43166">
    <property type="entry name" value="AMINO ACID IMPORT ATP-BINDING PROTEIN"/>
    <property type="match status" value="1"/>
</dbReference>
<comment type="caution">
    <text evidence="10">The sequence shown here is derived from an EMBL/GenBank/DDBJ whole genome shotgun (WGS) entry which is preliminary data.</text>
</comment>
<evidence type="ECO:0000256" key="5">
    <source>
        <dbReference type="ARBA" id="ARBA00022840"/>
    </source>
</evidence>
<dbReference type="GO" id="GO:0005886">
    <property type="term" value="C:plasma membrane"/>
    <property type="evidence" value="ECO:0007669"/>
    <property type="project" value="UniProtKB-ARBA"/>
</dbReference>
<evidence type="ECO:0000256" key="4">
    <source>
        <dbReference type="ARBA" id="ARBA00022741"/>
    </source>
</evidence>
<dbReference type="FunFam" id="3.40.50.300:FF:000056">
    <property type="entry name" value="Cell division ATP-binding protein FtsE"/>
    <property type="match status" value="1"/>
</dbReference>
<dbReference type="PROSITE" id="PS50893">
    <property type="entry name" value="ABC_TRANSPORTER_2"/>
    <property type="match status" value="1"/>
</dbReference>
<keyword evidence="3" id="KW-1003">Cell membrane</keyword>
<dbReference type="SMART" id="SM00382">
    <property type="entry name" value="AAA"/>
    <property type="match status" value="1"/>
</dbReference>
<dbReference type="PANTHER" id="PTHR43166:SF30">
    <property type="entry name" value="METHIONINE IMPORT ATP-BINDING PROTEIN METN"/>
    <property type="match status" value="1"/>
</dbReference>
<evidence type="ECO:0000313" key="10">
    <source>
        <dbReference type="EMBL" id="MDA5110825.1"/>
    </source>
</evidence>
<feature type="domain" description="ABC transporter" evidence="9">
    <location>
        <begin position="2"/>
        <end position="241"/>
    </location>
</feature>
<dbReference type="Pfam" id="PF00005">
    <property type="entry name" value="ABC_tran"/>
    <property type="match status" value="1"/>
</dbReference>
<comment type="similarity">
    <text evidence="1">Belongs to the ABC transporter superfamily.</text>
</comment>
<dbReference type="GO" id="GO:0016887">
    <property type="term" value="F:ATP hydrolysis activity"/>
    <property type="evidence" value="ECO:0007669"/>
    <property type="project" value="InterPro"/>
</dbReference>
<dbReference type="SUPFAM" id="SSF52540">
    <property type="entry name" value="P-loop containing nucleoside triphosphate hydrolases"/>
    <property type="match status" value="1"/>
</dbReference>
<dbReference type="GO" id="GO:0005524">
    <property type="term" value="F:ATP binding"/>
    <property type="evidence" value="ECO:0007669"/>
    <property type="project" value="UniProtKB-KW"/>
</dbReference>
<evidence type="ECO:0000313" key="11">
    <source>
        <dbReference type="Proteomes" id="UP001151071"/>
    </source>
</evidence>
<dbReference type="InterPro" id="IPR003439">
    <property type="entry name" value="ABC_transporter-like_ATP-bd"/>
</dbReference>
<keyword evidence="4" id="KW-0547">Nucleotide-binding</keyword>
<evidence type="ECO:0000256" key="3">
    <source>
        <dbReference type="ARBA" id="ARBA00022475"/>
    </source>
</evidence>
<dbReference type="GO" id="GO:0006865">
    <property type="term" value="P:amino acid transport"/>
    <property type="evidence" value="ECO:0007669"/>
    <property type="project" value="UniProtKB-KW"/>
</dbReference>
<dbReference type="InterPro" id="IPR041701">
    <property type="entry name" value="MetN_ABC"/>
</dbReference>
<evidence type="ECO:0000256" key="6">
    <source>
        <dbReference type="ARBA" id="ARBA00022967"/>
    </source>
</evidence>
<accession>A0A9X3Z5P0</accession>
<dbReference type="InterPro" id="IPR050086">
    <property type="entry name" value="MetN_ABC_transporter-like"/>
</dbReference>
<keyword evidence="11" id="KW-1185">Reference proteome</keyword>
<dbReference type="Gene3D" id="3.40.50.300">
    <property type="entry name" value="P-loop containing nucleotide triphosphate hydrolases"/>
    <property type="match status" value="1"/>
</dbReference>
<dbReference type="AlphaFoldDB" id="A0A9X3Z5P0"/>
<reference evidence="10" key="1">
    <citation type="submission" date="2022-12" db="EMBL/GenBank/DDBJ databases">
        <title>Draft genome sequence of the thermophilic strain Brevibacillus thermoruber HT42, isolated from Los Humeros, Puebla, Mexico, with biotechnological potential.</title>
        <authorList>
            <person name="Lara Sanchez J."/>
            <person name="Solis Palacios R."/>
            <person name="Bustos Baena A.S."/>
            <person name="Ruz Baez A.E."/>
            <person name="Espinosa Luna G."/>
            <person name="Oliart Ros R.M."/>
        </authorList>
    </citation>
    <scope>NUCLEOTIDE SEQUENCE</scope>
    <source>
        <strain evidence="10">HT42</strain>
    </source>
</reference>
<keyword evidence="5 10" id="KW-0067">ATP-binding</keyword>
<dbReference type="PROSITE" id="PS00211">
    <property type="entry name" value="ABC_TRANSPORTER_1"/>
    <property type="match status" value="1"/>
</dbReference>
<evidence type="ECO:0000259" key="9">
    <source>
        <dbReference type="PROSITE" id="PS50893"/>
    </source>
</evidence>
<dbReference type="RefSeq" id="WP_051188120.1">
    <property type="nucleotide sequence ID" value="NZ_JAPYYP010000045.1"/>
</dbReference>
<dbReference type="CDD" id="cd03258">
    <property type="entry name" value="ABC_MetN_methionine_transporter"/>
    <property type="match status" value="1"/>
</dbReference>
<evidence type="ECO:0000256" key="8">
    <source>
        <dbReference type="ARBA" id="ARBA00023136"/>
    </source>
</evidence>
<dbReference type="Proteomes" id="UP001151071">
    <property type="component" value="Unassembled WGS sequence"/>
</dbReference>
<gene>
    <name evidence="10" type="ORF">O3V59_21020</name>
</gene>
<keyword evidence="2" id="KW-0813">Transport</keyword>
<evidence type="ECO:0000256" key="2">
    <source>
        <dbReference type="ARBA" id="ARBA00022448"/>
    </source>
</evidence>
<dbReference type="InterPro" id="IPR027417">
    <property type="entry name" value="P-loop_NTPase"/>
</dbReference>